<name>A0A183U471_TOXCA</name>
<evidence type="ECO:0000256" key="1">
    <source>
        <dbReference type="SAM" id="MobiDB-lite"/>
    </source>
</evidence>
<feature type="region of interest" description="Disordered" evidence="1">
    <location>
        <begin position="207"/>
        <end position="227"/>
    </location>
</feature>
<proteinExistence type="predicted"/>
<evidence type="ECO:0000313" key="2">
    <source>
        <dbReference type="EMBL" id="VDM29008.1"/>
    </source>
</evidence>
<dbReference type="PANTHER" id="PTHR10492:SF57">
    <property type="entry name" value="ATP-DEPENDENT DNA HELICASE"/>
    <property type="match status" value="1"/>
</dbReference>
<evidence type="ECO:0000313" key="4">
    <source>
        <dbReference type="WBParaSite" id="TCNE_0000329101-mRNA-1"/>
    </source>
</evidence>
<reference evidence="2 3" key="2">
    <citation type="submission" date="2018-11" db="EMBL/GenBank/DDBJ databases">
        <authorList>
            <consortium name="Pathogen Informatics"/>
        </authorList>
    </citation>
    <scope>NUCLEOTIDE SEQUENCE [LARGE SCALE GENOMIC DNA]</scope>
</reference>
<evidence type="ECO:0000313" key="3">
    <source>
        <dbReference type="Proteomes" id="UP000050794"/>
    </source>
</evidence>
<organism evidence="3 4">
    <name type="scientific">Toxocara canis</name>
    <name type="common">Canine roundworm</name>
    <dbReference type="NCBI Taxonomy" id="6265"/>
    <lineage>
        <taxon>Eukaryota</taxon>
        <taxon>Metazoa</taxon>
        <taxon>Ecdysozoa</taxon>
        <taxon>Nematoda</taxon>
        <taxon>Chromadorea</taxon>
        <taxon>Rhabditida</taxon>
        <taxon>Spirurina</taxon>
        <taxon>Ascaridomorpha</taxon>
        <taxon>Ascaridoidea</taxon>
        <taxon>Toxocaridae</taxon>
        <taxon>Toxocara</taxon>
    </lineage>
</organism>
<gene>
    <name evidence="2" type="ORF">TCNE_LOCUS3291</name>
</gene>
<dbReference type="PANTHER" id="PTHR10492">
    <property type="match status" value="1"/>
</dbReference>
<reference evidence="4" key="1">
    <citation type="submission" date="2016-06" db="UniProtKB">
        <authorList>
            <consortium name="WormBaseParasite"/>
        </authorList>
    </citation>
    <scope>IDENTIFICATION</scope>
</reference>
<dbReference type="Proteomes" id="UP000050794">
    <property type="component" value="Unassembled WGS sequence"/>
</dbReference>
<dbReference type="WBParaSite" id="TCNE_0000329101-mRNA-1">
    <property type="protein sequence ID" value="TCNE_0000329101-mRNA-1"/>
    <property type="gene ID" value="TCNE_0000329101"/>
</dbReference>
<dbReference type="EMBL" id="UYWY01004059">
    <property type="protein sequence ID" value="VDM29008.1"/>
    <property type="molecule type" value="Genomic_DNA"/>
</dbReference>
<sequence length="245" mass="27466">MKEVSKRGLPHVHLLLCVESCDRVVSPEDIERVVQAFISSIPPDEDPDKLKKLRLRKLVLGHMIHRPCRNSTLPCQTGSGVCSKGFPKPFREHTSVDTSGYALLKRPNDGTMELLSDRRTVVTNRDVVPYNPYLLMRFRTHINVEHCASIEAIKYIYKYVFKGYDCAIMEVMRKKINRLTGADVNFDAALPAMIDDEGVERVHDTVADDDASNDHPAPPPDSTDLDAACDVDEYDSGENNAIGIQ</sequence>
<keyword evidence="3" id="KW-1185">Reference proteome</keyword>
<dbReference type="AlphaFoldDB" id="A0A183U471"/>
<accession>A0A183U471</accession>
<protein>
    <submittedName>
        <fullName evidence="4">Helitron_like_N domain-containing protein</fullName>
    </submittedName>
</protein>